<dbReference type="EMBL" id="CACRUA010000002">
    <property type="protein sequence ID" value="VYT68175.1"/>
    <property type="molecule type" value="Genomic_DNA"/>
</dbReference>
<dbReference type="RefSeq" id="WP_118007814.1">
    <property type="nucleotide sequence ID" value="NZ_CACRUA010000002.1"/>
</dbReference>
<proteinExistence type="predicted"/>
<name>A0A6N2YMJ8_CLOSY</name>
<gene>
    <name evidence="1" type="ORF">CSLFYP84_00317</name>
</gene>
<accession>A0A6N2YMJ8</accession>
<protein>
    <submittedName>
        <fullName evidence="1">Uncharacterized protein</fullName>
    </submittedName>
</protein>
<dbReference type="AlphaFoldDB" id="A0A6N2YMJ8"/>
<sequence length="260" mass="28856">MKFSEFDLLSPEPLPVSGIGSVKAVTLRHIAAIGFHSYQLFLSLLLLDTDTYFKADNGSPIFSEQLNYYASLSDSDKDKCTVFDFLVTNPAYNVLIQKALSFFITGEISFHEASCSYQVQDNGTLTGNISRNNWNEVCGLILQRQHIAKNPGLEDAAKAKNARALKILEKLKSGAKQAKQKEGAEEYELSNIISALAARSSSLNIISIWDATVYQLFDQFNRQQLNAVYDIQCTSASVWGTKGTQFNINQWFSNPTGNTP</sequence>
<reference evidence="1" key="1">
    <citation type="submission" date="2019-11" db="EMBL/GenBank/DDBJ databases">
        <authorList>
            <person name="Feng L."/>
        </authorList>
    </citation>
    <scope>NUCLEOTIDE SEQUENCE</scope>
    <source>
        <strain evidence="1">CsymbiosumLFYP84</strain>
    </source>
</reference>
<organism evidence="1">
    <name type="scientific">Clostridium symbiosum</name>
    <name type="common">Bacteroides symbiosus</name>
    <dbReference type="NCBI Taxonomy" id="1512"/>
    <lineage>
        <taxon>Bacteria</taxon>
        <taxon>Bacillati</taxon>
        <taxon>Bacillota</taxon>
        <taxon>Clostridia</taxon>
        <taxon>Lachnospirales</taxon>
        <taxon>Lachnospiraceae</taxon>
        <taxon>Otoolea</taxon>
    </lineage>
</organism>
<evidence type="ECO:0000313" key="1">
    <source>
        <dbReference type="EMBL" id="VYT68175.1"/>
    </source>
</evidence>